<evidence type="ECO:0000256" key="1">
    <source>
        <dbReference type="ARBA" id="ARBA00022679"/>
    </source>
</evidence>
<accession>A0ABX5M6J7</accession>
<dbReference type="Pfam" id="PF00583">
    <property type="entry name" value="Acetyltransf_1"/>
    <property type="match status" value="1"/>
</dbReference>
<sequence>MKMSGQMNSKIRIRICSSGDEAALALIGQATFLEAFAGVLEGQNILTHCANAHSVECYRSWLADSRYQLWLAEISPGHAPIGYMTVAPSPFLLPDSSSRDLELKRIYIFSKFQGRGLGKRLLQEAIAESRARMAERLLLGVYEHNDAAIGFYTRMGFRKVGTRKFNMGGLECDDYVMGLTVFASESIHSENIL</sequence>
<dbReference type="EMBL" id="QICQ01000022">
    <property type="protein sequence ID" value="PXV79688.1"/>
    <property type="molecule type" value="Genomic_DNA"/>
</dbReference>
<dbReference type="PANTHER" id="PTHR43877">
    <property type="entry name" value="AMINOALKYLPHOSPHONATE N-ACETYLTRANSFERASE-RELATED-RELATED"/>
    <property type="match status" value="1"/>
</dbReference>
<evidence type="ECO:0000259" key="3">
    <source>
        <dbReference type="PROSITE" id="PS51186"/>
    </source>
</evidence>
<name>A0ABX5M6J7_9PROT</name>
<dbReference type="SUPFAM" id="SSF55729">
    <property type="entry name" value="Acyl-CoA N-acyltransferases (Nat)"/>
    <property type="match status" value="1"/>
</dbReference>
<reference evidence="4 5" key="1">
    <citation type="submission" date="2018-04" db="EMBL/GenBank/DDBJ databases">
        <title>Active sludge and wastewater microbial communities from Klosterneuburg, Austria.</title>
        <authorList>
            <person name="Wagner M."/>
        </authorList>
    </citation>
    <scope>NUCLEOTIDE SEQUENCE [LARGE SCALE GENOMIC DNA]</scope>
    <source>
        <strain evidence="4 5">Nm 57</strain>
    </source>
</reference>
<dbReference type="Proteomes" id="UP000247780">
    <property type="component" value="Unassembled WGS sequence"/>
</dbReference>
<dbReference type="InterPro" id="IPR000182">
    <property type="entry name" value="GNAT_dom"/>
</dbReference>
<dbReference type="InterPro" id="IPR050832">
    <property type="entry name" value="Bact_Acetyltransf"/>
</dbReference>
<keyword evidence="1" id="KW-0808">Transferase</keyword>
<dbReference type="InterPro" id="IPR016181">
    <property type="entry name" value="Acyl_CoA_acyltransferase"/>
</dbReference>
<dbReference type="PROSITE" id="PS51186">
    <property type="entry name" value="GNAT"/>
    <property type="match status" value="1"/>
</dbReference>
<feature type="domain" description="N-acetyltransferase" evidence="3">
    <location>
        <begin position="11"/>
        <end position="182"/>
    </location>
</feature>
<comment type="caution">
    <text evidence="4">The sequence shown here is derived from an EMBL/GenBank/DDBJ whole genome shotgun (WGS) entry which is preliminary data.</text>
</comment>
<evidence type="ECO:0000313" key="5">
    <source>
        <dbReference type="Proteomes" id="UP000247780"/>
    </source>
</evidence>
<dbReference type="Gene3D" id="3.40.630.30">
    <property type="match status" value="1"/>
</dbReference>
<gene>
    <name evidence="4" type="ORF">C8R14_1226</name>
</gene>
<evidence type="ECO:0000313" key="4">
    <source>
        <dbReference type="EMBL" id="PXV79688.1"/>
    </source>
</evidence>
<keyword evidence="5" id="KW-1185">Reference proteome</keyword>
<keyword evidence="2" id="KW-0012">Acyltransferase</keyword>
<proteinExistence type="predicted"/>
<dbReference type="PANTHER" id="PTHR43877:SF1">
    <property type="entry name" value="ACETYLTRANSFERASE"/>
    <property type="match status" value="1"/>
</dbReference>
<organism evidence="4 5">
    <name type="scientific">Nitrosomonas eutropha</name>
    <dbReference type="NCBI Taxonomy" id="916"/>
    <lineage>
        <taxon>Bacteria</taxon>
        <taxon>Pseudomonadati</taxon>
        <taxon>Pseudomonadota</taxon>
        <taxon>Betaproteobacteria</taxon>
        <taxon>Nitrosomonadales</taxon>
        <taxon>Nitrosomonadaceae</taxon>
        <taxon>Nitrosomonas</taxon>
    </lineage>
</organism>
<dbReference type="CDD" id="cd04301">
    <property type="entry name" value="NAT_SF"/>
    <property type="match status" value="1"/>
</dbReference>
<evidence type="ECO:0000256" key="2">
    <source>
        <dbReference type="ARBA" id="ARBA00023315"/>
    </source>
</evidence>
<protein>
    <submittedName>
        <fullName evidence="4">Ribosomal protein S18 acetylase RimI-like enzyme</fullName>
    </submittedName>
</protein>